<dbReference type="PANTHER" id="PTHR42981">
    <property type="entry name" value="PYRUVATE DEHYDROGENASE [UBIQUINONE]"/>
    <property type="match status" value="1"/>
</dbReference>
<evidence type="ECO:0000256" key="3">
    <source>
        <dbReference type="RuleBase" id="RU362132"/>
    </source>
</evidence>
<dbReference type="GO" id="GO:0000287">
    <property type="term" value="F:magnesium ion binding"/>
    <property type="evidence" value="ECO:0007669"/>
    <property type="project" value="InterPro"/>
</dbReference>
<dbReference type="SUPFAM" id="SSF52518">
    <property type="entry name" value="Thiamin diphosphate-binding fold (THDP-binding)"/>
    <property type="match status" value="2"/>
</dbReference>
<sequence>MSKKVAEQLANMLVQAGIKRIYAVTGDSLNELNDAVRRNPGLKWIHVRHEEAGAYAAAAEAELTGLACCAGSSGPGHIHLINGLYDAHRAGAPVLAIASTCATVEFGSGYFQETNIIKLFDDCSYYNQIATTPAQLPRMTQAALQHAIQMKGVAVLGLPGDVSALEAVENISADKNYFSKALIRPQDQELALLANLINKNKKITIFCGIGAAEAHDEVVALAALLKAPVGYSFRGKMGIQYDNPYEVGMTGLLGLPSAYHSMHESDMVILLGTDFPYVPFIPQDKVLVQIDTKPERLGRRAKLDMGLHGDVRSTLRALAPLLKNKEDDSFLKAQLHVYEKVKDNLNTYVEDKGSKDAIHPEAVAAEIDKLATHNAIFTVDTGMCCVWAARYLRATGERSMVGSFTHGSMANAMPHAIGAALACPDRQVIAMCGDGGISMMLGDMATIRQYDLPIKIIVFNNRSLGMVKLEMEVAGLPDSETDMVNPDFALVAQAMGIRSLTINNPENLESAMQEAFLYNGPILVNVMTDPNALAMPPKIEFKMMKGMALSMTKLMLGGKFDEVLDTVKSNYKHLEELLD</sequence>
<evidence type="ECO:0000259" key="6">
    <source>
        <dbReference type="Pfam" id="PF02776"/>
    </source>
</evidence>
<comment type="similarity">
    <text evidence="1 3">Belongs to the TPP enzyme family.</text>
</comment>
<dbReference type="InterPro" id="IPR047211">
    <property type="entry name" value="POXB-like"/>
</dbReference>
<dbReference type="GO" id="GO:0019752">
    <property type="term" value="P:carboxylic acid metabolic process"/>
    <property type="evidence" value="ECO:0007669"/>
    <property type="project" value="UniProtKB-ARBA"/>
</dbReference>
<dbReference type="Pfam" id="PF00205">
    <property type="entry name" value="TPP_enzyme_M"/>
    <property type="match status" value="1"/>
</dbReference>
<feature type="domain" description="Thiamine pyrophosphate enzyme central" evidence="4">
    <location>
        <begin position="193"/>
        <end position="318"/>
    </location>
</feature>
<dbReference type="AlphaFoldDB" id="A0A1H6QI71"/>
<dbReference type="OrthoDB" id="4494979at2"/>
<dbReference type="CDD" id="cd07039">
    <property type="entry name" value="TPP_PYR_POX"/>
    <property type="match status" value="1"/>
</dbReference>
<keyword evidence="7" id="KW-0670">Pyruvate</keyword>
<dbReference type="InterPro" id="IPR000399">
    <property type="entry name" value="TPP-bd_CS"/>
</dbReference>
<gene>
    <name evidence="7" type="ORF">SAMN04487995_0692</name>
</gene>
<evidence type="ECO:0000256" key="2">
    <source>
        <dbReference type="ARBA" id="ARBA00023052"/>
    </source>
</evidence>
<organism evidence="7 8">
    <name type="scientific">Dyadobacter koreensis</name>
    <dbReference type="NCBI Taxonomy" id="408657"/>
    <lineage>
        <taxon>Bacteria</taxon>
        <taxon>Pseudomonadati</taxon>
        <taxon>Bacteroidota</taxon>
        <taxon>Cytophagia</taxon>
        <taxon>Cytophagales</taxon>
        <taxon>Spirosomataceae</taxon>
        <taxon>Dyadobacter</taxon>
    </lineage>
</organism>
<dbReference type="Gene3D" id="3.40.50.970">
    <property type="match status" value="2"/>
</dbReference>
<dbReference type="InterPro" id="IPR011766">
    <property type="entry name" value="TPP_enzyme_TPP-bd"/>
</dbReference>
<evidence type="ECO:0000259" key="4">
    <source>
        <dbReference type="Pfam" id="PF00205"/>
    </source>
</evidence>
<dbReference type="Pfam" id="PF02776">
    <property type="entry name" value="TPP_enzyme_N"/>
    <property type="match status" value="1"/>
</dbReference>
<dbReference type="PANTHER" id="PTHR42981:SF2">
    <property type="entry name" value="PYRUVATE DEHYDROGENASE [UBIQUINONE]"/>
    <property type="match status" value="1"/>
</dbReference>
<dbReference type="Proteomes" id="UP000199532">
    <property type="component" value="Unassembled WGS sequence"/>
</dbReference>
<reference evidence="7 8" key="1">
    <citation type="submission" date="2016-10" db="EMBL/GenBank/DDBJ databases">
        <authorList>
            <person name="de Groot N.N."/>
        </authorList>
    </citation>
    <scope>NUCLEOTIDE SEQUENCE [LARGE SCALE GENOMIC DNA]</scope>
    <source>
        <strain evidence="7 8">DSM 19938</strain>
    </source>
</reference>
<dbReference type="GO" id="GO:0003824">
    <property type="term" value="F:catalytic activity"/>
    <property type="evidence" value="ECO:0007669"/>
    <property type="project" value="InterPro"/>
</dbReference>
<dbReference type="PROSITE" id="PS00187">
    <property type="entry name" value="TPP_ENZYMES"/>
    <property type="match status" value="1"/>
</dbReference>
<name>A0A1H6QI71_9BACT</name>
<accession>A0A1H6QI71</accession>
<dbReference type="InterPro" id="IPR029061">
    <property type="entry name" value="THDP-binding"/>
</dbReference>
<dbReference type="Gene3D" id="3.40.50.1220">
    <property type="entry name" value="TPP-binding domain"/>
    <property type="match status" value="1"/>
</dbReference>
<keyword evidence="2 3" id="KW-0786">Thiamine pyrophosphate</keyword>
<feature type="domain" description="Thiamine pyrophosphate enzyme TPP-binding" evidence="5">
    <location>
        <begin position="380"/>
        <end position="526"/>
    </location>
</feature>
<dbReference type="InterPro" id="IPR012001">
    <property type="entry name" value="Thiamin_PyroP_enz_TPP-bd_dom"/>
</dbReference>
<evidence type="ECO:0000313" key="8">
    <source>
        <dbReference type="Proteomes" id="UP000199532"/>
    </source>
</evidence>
<dbReference type="GO" id="GO:0030976">
    <property type="term" value="F:thiamine pyrophosphate binding"/>
    <property type="evidence" value="ECO:0007669"/>
    <property type="project" value="InterPro"/>
</dbReference>
<protein>
    <submittedName>
        <fullName evidence="7">Pyruvate dehydrogenase (Quinone)</fullName>
    </submittedName>
</protein>
<dbReference type="CDD" id="cd02014">
    <property type="entry name" value="TPP_POX"/>
    <property type="match status" value="1"/>
</dbReference>
<keyword evidence="8" id="KW-1185">Reference proteome</keyword>
<dbReference type="SUPFAM" id="SSF52467">
    <property type="entry name" value="DHS-like NAD/FAD-binding domain"/>
    <property type="match status" value="1"/>
</dbReference>
<proteinExistence type="inferred from homology"/>
<dbReference type="InterPro" id="IPR047212">
    <property type="entry name" value="TPP_POXB-like"/>
</dbReference>
<evidence type="ECO:0000313" key="7">
    <source>
        <dbReference type="EMBL" id="SEI43401.1"/>
    </source>
</evidence>
<evidence type="ECO:0000256" key="1">
    <source>
        <dbReference type="ARBA" id="ARBA00007812"/>
    </source>
</evidence>
<dbReference type="Pfam" id="PF02775">
    <property type="entry name" value="TPP_enzyme_C"/>
    <property type="match status" value="1"/>
</dbReference>
<evidence type="ECO:0000259" key="5">
    <source>
        <dbReference type="Pfam" id="PF02775"/>
    </source>
</evidence>
<feature type="domain" description="Thiamine pyrophosphate enzyme N-terminal TPP-binding" evidence="6">
    <location>
        <begin position="4"/>
        <end position="116"/>
    </location>
</feature>
<dbReference type="InterPro" id="IPR012000">
    <property type="entry name" value="Thiamin_PyroP_enz_cen_dom"/>
</dbReference>
<dbReference type="STRING" id="408657.SAMN04487995_0692"/>
<dbReference type="InterPro" id="IPR029035">
    <property type="entry name" value="DHS-like_NAD/FAD-binding_dom"/>
</dbReference>
<dbReference type="InterPro" id="IPR047210">
    <property type="entry name" value="TPP_PYR_POXB-like"/>
</dbReference>
<dbReference type="EMBL" id="FNXY01000001">
    <property type="protein sequence ID" value="SEI43401.1"/>
    <property type="molecule type" value="Genomic_DNA"/>
</dbReference>
<dbReference type="RefSeq" id="WP_090331931.1">
    <property type="nucleotide sequence ID" value="NZ_FNXY01000001.1"/>
</dbReference>